<dbReference type="InterPro" id="IPR005122">
    <property type="entry name" value="Uracil-DNA_glycosylase-like"/>
</dbReference>
<organism evidence="3 5">
    <name type="scientific">Enterococcus gallinarum</name>
    <dbReference type="NCBI Taxonomy" id="1353"/>
    <lineage>
        <taxon>Bacteria</taxon>
        <taxon>Bacillati</taxon>
        <taxon>Bacillota</taxon>
        <taxon>Bacilli</taxon>
        <taxon>Lactobacillales</taxon>
        <taxon>Enterococcaceae</taxon>
        <taxon>Enterococcus</taxon>
    </lineage>
</organism>
<dbReference type="EMBL" id="CP050485">
    <property type="protein sequence ID" value="QOG27331.1"/>
    <property type="molecule type" value="Genomic_DNA"/>
</dbReference>
<evidence type="ECO:0000313" key="3">
    <source>
        <dbReference type="EMBL" id="MXS24517.1"/>
    </source>
</evidence>
<evidence type="ECO:0000313" key="6">
    <source>
        <dbReference type="Proteomes" id="UP000516696"/>
    </source>
</evidence>
<reference evidence="2 7" key="3">
    <citation type="submission" date="2023-06" db="EMBL/GenBank/DDBJ databases">
        <title>Acute promotion of culturable opportunistic pathogens and persistent increase of antibiotic resistance following antibiotic exposure in mouse gut microbiota.</title>
        <authorList>
            <person name="Li L."/>
            <person name="Wang B."/>
            <person name="Sun Y."/>
            <person name="Wang M."/>
            <person name="Xu H."/>
        </authorList>
    </citation>
    <scope>NUCLEOTIDE SEQUENCE [LARGE SCALE GENOMIC DNA]</scope>
    <source>
        <strain evidence="2 7">CRI2_2</strain>
    </source>
</reference>
<evidence type="ECO:0000259" key="1">
    <source>
        <dbReference type="Pfam" id="PF03167"/>
    </source>
</evidence>
<protein>
    <submittedName>
        <fullName evidence="3">Uracil-DNA glycosylase</fullName>
    </submittedName>
</protein>
<evidence type="ECO:0000313" key="5">
    <source>
        <dbReference type="Proteomes" id="UP000439965"/>
    </source>
</evidence>
<name>A0A2K3QZA4_ENTGA</name>
<dbReference type="Proteomes" id="UP001241571">
    <property type="component" value="Unassembled WGS sequence"/>
</dbReference>
<sequence>MNVKEALMAGAEKSIFLNDIEVDPKTIKAVLINEVVPLDPTDDFYGATDGAYLSTTLPLFQQAGIYVDSAHDLLDLGIYLTNAIKTPKHTTTIETQTITENLPLLEKELSLFPNIEVIMLMGDVAKKAFNQIAKKQQKKNAIPSVATYKIRQTEIYYGKIRLLPSYIMTGKNVLIEKSKVTMAAEDIAKMYQVITKE</sequence>
<gene>
    <name evidence="4" type="ORF">EGM181_08765</name>
    <name evidence="3" type="ORF">GTI89_00215</name>
    <name evidence="2" type="ORF">QRX88_08325</name>
</gene>
<dbReference type="EMBL" id="WVTI01000001">
    <property type="protein sequence ID" value="MXS24517.1"/>
    <property type="molecule type" value="Genomic_DNA"/>
</dbReference>
<accession>A0A2K3QZA4</accession>
<proteinExistence type="predicted"/>
<dbReference type="Proteomes" id="UP000516696">
    <property type="component" value="Chromosome"/>
</dbReference>
<dbReference type="RefSeq" id="WP_103300073.1">
    <property type="nucleotide sequence ID" value="NZ_BSYC01000004.1"/>
</dbReference>
<evidence type="ECO:0000313" key="7">
    <source>
        <dbReference type="Proteomes" id="UP001241571"/>
    </source>
</evidence>
<dbReference type="GeneID" id="93224097"/>
<dbReference type="AlphaFoldDB" id="A0A2K3QZA4"/>
<evidence type="ECO:0000313" key="2">
    <source>
        <dbReference type="EMBL" id="MDL4935716.1"/>
    </source>
</evidence>
<evidence type="ECO:0000313" key="4">
    <source>
        <dbReference type="EMBL" id="QOG27331.1"/>
    </source>
</evidence>
<reference evidence="4 6" key="2">
    <citation type="submission" date="2020-03" db="EMBL/GenBank/DDBJ databases">
        <title>Characterization of ganglioside-mimicking enterococci.</title>
        <authorList>
            <person name="Patry R.T."/>
            <person name="Nothaft H."/>
            <person name="Bridger R."/>
            <person name="Shajahan A."/>
            <person name="Huynh S."/>
            <person name="Sanchez S."/>
            <person name="Azadi P."/>
            <person name="Cooper K."/>
            <person name="Miller W.G."/>
            <person name="Parker C.T."/>
            <person name="Wells L."/>
            <person name="Szymanski C.M."/>
        </authorList>
    </citation>
    <scope>NUCLEOTIDE SEQUENCE [LARGE SCALE GENOMIC DNA]</scope>
    <source>
        <strain evidence="4 6">EGM181</strain>
    </source>
</reference>
<reference evidence="3 5" key="1">
    <citation type="submission" date="2019-04" db="EMBL/GenBank/DDBJ databases">
        <title>Step-wise assembly of the neonatal virome modulated by breast feeding.</title>
        <authorList>
            <person name="Liang G."/>
            <person name="Bushman F."/>
        </authorList>
    </citation>
    <scope>NUCLEOTIDE SEQUENCE [LARGE SCALE GENOMIC DNA]</scope>
    <source>
        <strain evidence="3 5">E3404</strain>
    </source>
</reference>
<dbReference type="SUPFAM" id="SSF52141">
    <property type="entry name" value="Uracil-DNA glycosylase-like"/>
    <property type="match status" value="1"/>
</dbReference>
<dbReference type="EMBL" id="JASUBT010000005">
    <property type="protein sequence ID" value="MDL4935716.1"/>
    <property type="molecule type" value="Genomic_DNA"/>
</dbReference>
<dbReference type="InterPro" id="IPR036895">
    <property type="entry name" value="Uracil-DNA_glycosylase-like_sf"/>
</dbReference>
<dbReference type="Pfam" id="PF03167">
    <property type="entry name" value="UDG"/>
    <property type="match status" value="1"/>
</dbReference>
<dbReference type="Proteomes" id="UP000439965">
    <property type="component" value="Unassembled WGS sequence"/>
</dbReference>
<feature type="domain" description="Uracil-DNA glycosylase-like" evidence="1">
    <location>
        <begin position="60"/>
        <end position="153"/>
    </location>
</feature>
<dbReference type="Gene3D" id="3.40.470.10">
    <property type="entry name" value="Uracil-DNA glycosylase-like domain"/>
    <property type="match status" value="1"/>
</dbReference>